<comment type="caution">
    <text evidence="1">The sequence shown here is derived from an EMBL/GenBank/DDBJ whole genome shotgun (WGS) entry which is preliminary data.</text>
</comment>
<gene>
    <name evidence="1" type="ORF">L6164_025610</name>
</gene>
<name>A0ACB9M110_BAUVA</name>
<evidence type="ECO:0000313" key="1">
    <source>
        <dbReference type="EMBL" id="KAI4317767.1"/>
    </source>
</evidence>
<dbReference type="EMBL" id="CM039435">
    <property type="protein sequence ID" value="KAI4317767.1"/>
    <property type="molecule type" value="Genomic_DNA"/>
</dbReference>
<evidence type="ECO:0000313" key="2">
    <source>
        <dbReference type="Proteomes" id="UP000828941"/>
    </source>
</evidence>
<organism evidence="1 2">
    <name type="scientific">Bauhinia variegata</name>
    <name type="common">Purple orchid tree</name>
    <name type="synonym">Phanera variegata</name>
    <dbReference type="NCBI Taxonomy" id="167791"/>
    <lineage>
        <taxon>Eukaryota</taxon>
        <taxon>Viridiplantae</taxon>
        <taxon>Streptophyta</taxon>
        <taxon>Embryophyta</taxon>
        <taxon>Tracheophyta</taxon>
        <taxon>Spermatophyta</taxon>
        <taxon>Magnoliopsida</taxon>
        <taxon>eudicotyledons</taxon>
        <taxon>Gunneridae</taxon>
        <taxon>Pentapetalae</taxon>
        <taxon>rosids</taxon>
        <taxon>fabids</taxon>
        <taxon>Fabales</taxon>
        <taxon>Fabaceae</taxon>
        <taxon>Cercidoideae</taxon>
        <taxon>Cercideae</taxon>
        <taxon>Bauhiniinae</taxon>
        <taxon>Bauhinia</taxon>
    </lineage>
</organism>
<keyword evidence="2" id="KW-1185">Reference proteome</keyword>
<proteinExistence type="predicted"/>
<dbReference type="Proteomes" id="UP000828941">
    <property type="component" value="Chromosome 10"/>
</dbReference>
<accession>A0ACB9M110</accession>
<protein>
    <submittedName>
        <fullName evidence="1">Uncharacterized protein</fullName>
    </submittedName>
</protein>
<reference evidence="1 2" key="1">
    <citation type="journal article" date="2022" name="DNA Res.">
        <title>Chromosomal-level genome assembly of the orchid tree Bauhinia variegata (Leguminosae; Cercidoideae) supports the allotetraploid origin hypothesis of Bauhinia.</title>
        <authorList>
            <person name="Zhong Y."/>
            <person name="Chen Y."/>
            <person name="Zheng D."/>
            <person name="Pang J."/>
            <person name="Liu Y."/>
            <person name="Luo S."/>
            <person name="Meng S."/>
            <person name="Qian L."/>
            <person name="Wei D."/>
            <person name="Dai S."/>
            <person name="Zhou R."/>
        </authorList>
    </citation>
    <scope>NUCLEOTIDE SEQUENCE [LARGE SCALE GENOMIC DNA]</scope>
    <source>
        <strain evidence="1">BV-YZ2020</strain>
    </source>
</reference>
<sequence>MGCLPAVPHLNWIISQHGSMILVGKSCGSWPDWPIVIIDPTNPHAHPIHFNSPILTLFLYIISMHPTDWERIKKKEKEIDIARVRLSSNAWFHAKVDNIGSYSKKLQR</sequence>